<dbReference type="InterPro" id="IPR002557">
    <property type="entry name" value="Chitin-bd_dom"/>
</dbReference>
<dbReference type="OrthoDB" id="4304345at2"/>
<dbReference type="PROSITE" id="PS50940">
    <property type="entry name" value="CHIT_BIND_II"/>
    <property type="match status" value="1"/>
</dbReference>
<proteinExistence type="predicted"/>
<dbReference type="Pfam" id="PF01607">
    <property type="entry name" value="CBM_14"/>
    <property type="match status" value="1"/>
</dbReference>
<keyword evidence="3" id="KW-0677">Repeat</keyword>
<dbReference type="EMBL" id="RIAR02000001">
    <property type="protein sequence ID" value="NSL89241.1"/>
    <property type="molecule type" value="Genomic_DNA"/>
</dbReference>
<dbReference type="SMART" id="SM00494">
    <property type="entry name" value="ChtBD2"/>
    <property type="match status" value="1"/>
</dbReference>
<gene>
    <name evidence="6" type="ORF">ECE50_020535</name>
</gene>
<comment type="caution">
    <text evidence="6">The sequence shown here is derived from an EMBL/GenBank/DDBJ whole genome shotgun (WGS) entry which is preliminary data.</text>
</comment>
<dbReference type="PANTHER" id="PTHR23301:SF0">
    <property type="entry name" value="CHITIN-BINDING TYPE-2 DOMAIN-CONTAINING PROTEIN-RELATED"/>
    <property type="match status" value="1"/>
</dbReference>
<protein>
    <submittedName>
        <fullName evidence="6">Chitin binding domain-containing protein</fullName>
    </submittedName>
</protein>
<dbReference type="Proteomes" id="UP000281028">
    <property type="component" value="Unassembled WGS sequence"/>
</dbReference>
<keyword evidence="2" id="KW-0732">Signal</keyword>
<keyword evidence="4" id="KW-1015">Disulfide bond</keyword>
<keyword evidence="5" id="KW-0325">Glycoprotein</keyword>
<dbReference type="InterPro" id="IPR036508">
    <property type="entry name" value="Chitin-bd_dom_sf"/>
</dbReference>
<evidence type="ECO:0000256" key="3">
    <source>
        <dbReference type="ARBA" id="ARBA00022737"/>
    </source>
</evidence>
<organism evidence="6 7">
    <name type="scientific">Chitinophaga solisilvae</name>
    <dbReference type="NCBI Taxonomy" id="1233460"/>
    <lineage>
        <taxon>Bacteria</taxon>
        <taxon>Pseudomonadati</taxon>
        <taxon>Bacteroidota</taxon>
        <taxon>Chitinophagia</taxon>
        <taxon>Chitinophagales</taxon>
        <taxon>Chitinophagaceae</taxon>
        <taxon>Chitinophaga</taxon>
    </lineage>
</organism>
<name>A0A433WCB9_9BACT</name>
<accession>A0A433WCB9</accession>
<sequence>MKKLLSSIIMFIVLVMAAASTVSAICEQDGYYADPDYCNTFHVCKDGVIITTGHCPDGTYYNPETMICDWADNVNCTGGPGKQCLKNPDDSKNNGDCYLRQDTSGSGFYVQVCETSWIKFKPCQTGASK</sequence>
<evidence type="ECO:0000256" key="2">
    <source>
        <dbReference type="ARBA" id="ARBA00022729"/>
    </source>
</evidence>
<evidence type="ECO:0000256" key="1">
    <source>
        <dbReference type="ARBA" id="ARBA00022669"/>
    </source>
</evidence>
<dbReference type="GO" id="GO:0008061">
    <property type="term" value="F:chitin binding"/>
    <property type="evidence" value="ECO:0007669"/>
    <property type="project" value="UniProtKB-KW"/>
</dbReference>
<evidence type="ECO:0000313" key="6">
    <source>
        <dbReference type="EMBL" id="NSL89241.1"/>
    </source>
</evidence>
<dbReference type="InterPro" id="IPR051940">
    <property type="entry name" value="Chitin_bind-dev_reg"/>
</dbReference>
<reference evidence="6" key="1">
    <citation type="submission" date="2020-05" db="EMBL/GenBank/DDBJ databases">
        <title>Chitinophaga laudate sp. nov., isolated from a tropical peat swamp.</title>
        <authorList>
            <person name="Goh C.B.S."/>
            <person name="Lee M.S."/>
            <person name="Parimannan S."/>
            <person name="Pasbakhsh P."/>
            <person name="Yule C.M."/>
            <person name="Rajandas H."/>
            <person name="Loke S."/>
            <person name="Croft L."/>
            <person name="Tan J.B.L."/>
        </authorList>
    </citation>
    <scope>NUCLEOTIDE SEQUENCE</scope>
    <source>
        <strain evidence="6">Mgbs1</strain>
    </source>
</reference>
<dbReference type="AlphaFoldDB" id="A0A433WCB9"/>
<evidence type="ECO:0000256" key="4">
    <source>
        <dbReference type="ARBA" id="ARBA00023157"/>
    </source>
</evidence>
<evidence type="ECO:0000256" key="5">
    <source>
        <dbReference type="ARBA" id="ARBA00023180"/>
    </source>
</evidence>
<dbReference type="PANTHER" id="PTHR23301">
    <property type="entry name" value="CHITIN BINDING PERITROPHIN-A"/>
    <property type="match status" value="1"/>
</dbReference>
<keyword evidence="7" id="KW-1185">Reference proteome</keyword>
<dbReference type="GO" id="GO:0005576">
    <property type="term" value="C:extracellular region"/>
    <property type="evidence" value="ECO:0007669"/>
    <property type="project" value="InterPro"/>
</dbReference>
<evidence type="ECO:0000313" key="7">
    <source>
        <dbReference type="Proteomes" id="UP000281028"/>
    </source>
</evidence>
<dbReference type="SUPFAM" id="SSF57625">
    <property type="entry name" value="Invertebrate chitin-binding proteins"/>
    <property type="match status" value="1"/>
</dbReference>
<keyword evidence="1" id="KW-0147">Chitin-binding</keyword>
<dbReference type="Gene3D" id="2.170.140.10">
    <property type="entry name" value="Chitin binding domain"/>
    <property type="match status" value="1"/>
</dbReference>